<dbReference type="Proteomes" id="UP000800035">
    <property type="component" value="Unassembled WGS sequence"/>
</dbReference>
<protein>
    <submittedName>
        <fullName evidence="3">Clavaminate synthase-like protein</fullName>
    </submittedName>
</protein>
<accession>A0A6A5TKI9</accession>
<evidence type="ECO:0000313" key="4">
    <source>
        <dbReference type="Proteomes" id="UP000800035"/>
    </source>
</evidence>
<feature type="domain" description="TauD/TfdA-like" evidence="2">
    <location>
        <begin position="52"/>
        <end position="157"/>
    </location>
</feature>
<dbReference type="Pfam" id="PF02668">
    <property type="entry name" value="TauD"/>
    <property type="match status" value="1"/>
</dbReference>
<dbReference type="PANTHER" id="PTHR10696:SF21">
    <property type="entry name" value="TAUD_TFDA-LIKE DOMAIN-CONTAINING PROTEIN"/>
    <property type="match status" value="1"/>
</dbReference>
<keyword evidence="1" id="KW-0560">Oxidoreductase</keyword>
<dbReference type="GO" id="GO:0016491">
    <property type="term" value="F:oxidoreductase activity"/>
    <property type="evidence" value="ECO:0007669"/>
    <property type="project" value="UniProtKB-KW"/>
</dbReference>
<dbReference type="Gene3D" id="3.60.130.10">
    <property type="entry name" value="Clavaminate synthase-like"/>
    <property type="match status" value="2"/>
</dbReference>
<reference evidence="3" key="1">
    <citation type="journal article" date="2020" name="Stud. Mycol.">
        <title>101 Dothideomycetes genomes: a test case for predicting lifestyles and emergence of pathogens.</title>
        <authorList>
            <person name="Haridas S."/>
            <person name="Albert R."/>
            <person name="Binder M."/>
            <person name="Bloem J."/>
            <person name="Labutti K."/>
            <person name="Salamov A."/>
            <person name="Andreopoulos B."/>
            <person name="Baker S."/>
            <person name="Barry K."/>
            <person name="Bills G."/>
            <person name="Bluhm B."/>
            <person name="Cannon C."/>
            <person name="Castanera R."/>
            <person name="Culley D."/>
            <person name="Daum C."/>
            <person name="Ezra D."/>
            <person name="Gonzalez J."/>
            <person name="Henrissat B."/>
            <person name="Kuo A."/>
            <person name="Liang C."/>
            <person name="Lipzen A."/>
            <person name="Lutzoni F."/>
            <person name="Magnuson J."/>
            <person name="Mondo S."/>
            <person name="Nolan M."/>
            <person name="Ohm R."/>
            <person name="Pangilinan J."/>
            <person name="Park H.-J."/>
            <person name="Ramirez L."/>
            <person name="Alfaro M."/>
            <person name="Sun H."/>
            <person name="Tritt A."/>
            <person name="Yoshinaga Y."/>
            <person name="Zwiers L.-H."/>
            <person name="Turgeon B."/>
            <person name="Goodwin S."/>
            <person name="Spatafora J."/>
            <person name="Crous P."/>
            <person name="Grigoriev I."/>
        </authorList>
    </citation>
    <scope>NUCLEOTIDE SEQUENCE</scope>
    <source>
        <strain evidence="3">CBS 675.92</strain>
    </source>
</reference>
<sequence>MASVLLTPVLEGVIVQHSGSEKPAITPFNIPHSRSVHGNTFLLGLKLEPSSQTISINEAVKLVDEQAGTLKELLGKHGAILFRNFPIKFTTDFQAFVRAFKLPNPHHEVGLSGKRTTVTDDVKTANEEPPDVKFSYHSGYGGSAHFPGILFFYSQIAKGEWQSNGALQVVQKLPAIRKIASTGKPIFFNGFVSVYGRARDNHALEAPYKGDDEKYHFPTTYGDGLGIPIKYLERLLKLSDEIGFLVPWEESHVSLIDNFTVQHARSPWVGKRSLLASLWDGHGQFLTS</sequence>
<dbReference type="OrthoDB" id="408743at2759"/>
<keyword evidence="4" id="KW-1185">Reference proteome</keyword>
<proteinExistence type="predicted"/>
<evidence type="ECO:0000256" key="1">
    <source>
        <dbReference type="ARBA" id="ARBA00023002"/>
    </source>
</evidence>
<dbReference type="InterPro" id="IPR042098">
    <property type="entry name" value="TauD-like_sf"/>
</dbReference>
<organism evidence="3 4">
    <name type="scientific">Byssothecium circinans</name>
    <dbReference type="NCBI Taxonomy" id="147558"/>
    <lineage>
        <taxon>Eukaryota</taxon>
        <taxon>Fungi</taxon>
        <taxon>Dikarya</taxon>
        <taxon>Ascomycota</taxon>
        <taxon>Pezizomycotina</taxon>
        <taxon>Dothideomycetes</taxon>
        <taxon>Pleosporomycetidae</taxon>
        <taxon>Pleosporales</taxon>
        <taxon>Massarineae</taxon>
        <taxon>Massarinaceae</taxon>
        <taxon>Byssothecium</taxon>
    </lineage>
</organism>
<dbReference type="InterPro" id="IPR050411">
    <property type="entry name" value="AlphaKG_dependent_hydroxylases"/>
</dbReference>
<name>A0A6A5TKI9_9PLEO</name>
<dbReference type="InterPro" id="IPR003819">
    <property type="entry name" value="TauD/TfdA-like"/>
</dbReference>
<evidence type="ECO:0000313" key="3">
    <source>
        <dbReference type="EMBL" id="KAF1952908.1"/>
    </source>
</evidence>
<gene>
    <name evidence="3" type="ORF">CC80DRAFT_551921</name>
</gene>
<dbReference type="AlphaFoldDB" id="A0A6A5TKI9"/>
<dbReference type="SUPFAM" id="SSF51197">
    <property type="entry name" value="Clavaminate synthase-like"/>
    <property type="match status" value="1"/>
</dbReference>
<evidence type="ECO:0000259" key="2">
    <source>
        <dbReference type="Pfam" id="PF02668"/>
    </source>
</evidence>
<dbReference type="PANTHER" id="PTHR10696">
    <property type="entry name" value="GAMMA-BUTYROBETAINE HYDROXYLASE-RELATED"/>
    <property type="match status" value="1"/>
</dbReference>
<dbReference type="EMBL" id="ML977007">
    <property type="protein sequence ID" value="KAF1952908.1"/>
    <property type="molecule type" value="Genomic_DNA"/>
</dbReference>